<dbReference type="PANTHER" id="PTHR38459">
    <property type="entry name" value="PROPHAGE BACTOPRENOL-LINKED GLUCOSE TRANSLOCASE HOMOLOG"/>
    <property type="match status" value="1"/>
</dbReference>
<accession>A0A0C2HBD0</accession>
<evidence type="ECO:0000256" key="2">
    <source>
        <dbReference type="ARBA" id="ARBA00009399"/>
    </source>
</evidence>
<dbReference type="InterPro" id="IPR007267">
    <property type="entry name" value="GtrA_DPMS_TM"/>
</dbReference>
<reference evidence="8 10" key="1">
    <citation type="submission" date="2015-01" db="EMBL/GenBank/DDBJ databases">
        <title>Genome sequences of high lactate-tolerant strain Salinicoccus roseus W12 with industrial interest.</title>
        <authorList>
            <person name="Wang H."/>
            <person name="Yu B."/>
        </authorList>
    </citation>
    <scope>NUCLEOTIDE SEQUENCE [LARGE SCALE GENOMIC DNA]</scope>
    <source>
        <strain evidence="8 10">W12</strain>
    </source>
</reference>
<feature type="transmembrane region" description="Helical" evidence="6">
    <location>
        <begin position="12"/>
        <end position="33"/>
    </location>
</feature>
<comment type="caution">
    <text evidence="8">The sequence shown here is derived from an EMBL/GenBank/DDBJ whole genome shotgun (WGS) entry which is preliminary data.</text>
</comment>
<feature type="transmembrane region" description="Helical" evidence="6">
    <location>
        <begin position="39"/>
        <end position="62"/>
    </location>
</feature>
<dbReference type="PANTHER" id="PTHR38459:SF1">
    <property type="entry name" value="PROPHAGE BACTOPRENOL-LINKED GLUCOSE TRANSLOCASE HOMOLOG"/>
    <property type="match status" value="1"/>
</dbReference>
<reference evidence="9" key="3">
    <citation type="submission" date="2020-04" db="EMBL/GenBank/DDBJ databases">
        <authorList>
            <person name="Tanveer F."/>
            <person name="Xie Y."/>
            <person name="Shinwari Z.K."/>
        </authorList>
    </citation>
    <scope>NUCLEOTIDE SEQUENCE</scope>
    <source>
        <strain evidence="9">MOSEL-ME25</strain>
    </source>
</reference>
<evidence type="ECO:0000313" key="9">
    <source>
        <dbReference type="EMBL" id="MDB0580278.1"/>
    </source>
</evidence>
<dbReference type="Pfam" id="PF04138">
    <property type="entry name" value="GtrA_DPMS_TM"/>
    <property type="match status" value="1"/>
</dbReference>
<dbReference type="Proteomes" id="UP000031546">
    <property type="component" value="Unassembled WGS sequence"/>
</dbReference>
<evidence type="ECO:0000256" key="1">
    <source>
        <dbReference type="ARBA" id="ARBA00004141"/>
    </source>
</evidence>
<keyword evidence="3 6" id="KW-0812">Transmembrane</keyword>
<feature type="transmembrane region" description="Helical" evidence="6">
    <location>
        <begin position="105"/>
        <end position="123"/>
    </location>
</feature>
<evidence type="ECO:0000256" key="3">
    <source>
        <dbReference type="ARBA" id="ARBA00022692"/>
    </source>
</evidence>
<dbReference type="GO" id="GO:0005886">
    <property type="term" value="C:plasma membrane"/>
    <property type="evidence" value="ECO:0007669"/>
    <property type="project" value="TreeGrafter"/>
</dbReference>
<protein>
    <submittedName>
        <fullName evidence="9">GtrA family protein</fullName>
    </submittedName>
    <submittedName>
        <fullName evidence="8">Polysaccharide biosynthesis protein</fullName>
    </submittedName>
</protein>
<comment type="subcellular location">
    <subcellularLocation>
        <location evidence="1">Membrane</location>
        <topology evidence="1">Multi-pass membrane protein</topology>
    </subcellularLocation>
</comment>
<gene>
    <name evidence="9" type="ORF">F7P68_0007025</name>
    <name evidence="8" type="ORF">SN16_05680</name>
</gene>
<proteinExistence type="inferred from homology"/>
<sequence length="128" mass="14635">MRQSSTTSEFMRFVAVGLLNTANYYAAYTLLFLLGLPYIAAHVSGFIIAFVISYFLNCYVVYRVRPTLSKFLKFPLTQVVNMGMQTLLLYILVDRLDWNELIAPLPVLVITVPITYGITRWVLKDKEG</sequence>
<dbReference type="AlphaFoldDB" id="A0A0C2HBD0"/>
<dbReference type="Proteomes" id="UP000527860">
    <property type="component" value="Unassembled WGS sequence"/>
</dbReference>
<dbReference type="EMBL" id="JXII01000004">
    <property type="protein sequence ID" value="KIH71050.1"/>
    <property type="molecule type" value="Genomic_DNA"/>
</dbReference>
<dbReference type="RefSeq" id="WP_040105649.1">
    <property type="nucleotide sequence ID" value="NZ_JABEVU030000001.1"/>
</dbReference>
<dbReference type="EMBL" id="JABEVU030000001">
    <property type="protein sequence ID" value="MDB0580278.1"/>
    <property type="molecule type" value="Genomic_DNA"/>
</dbReference>
<evidence type="ECO:0000259" key="7">
    <source>
        <dbReference type="Pfam" id="PF04138"/>
    </source>
</evidence>
<feature type="domain" description="GtrA/DPMS transmembrane" evidence="7">
    <location>
        <begin position="12"/>
        <end position="122"/>
    </location>
</feature>
<name>A0A0C2HBD0_9STAP</name>
<dbReference type="STRING" id="45670.SN16_05680"/>
<evidence type="ECO:0000313" key="11">
    <source>
        <dbReference type="Proteomes" id="UP000527860"/>
    </source>
</evidence>
<evidence type="ECO:0000256" key="6">
    <source>
        <dbReference type="SAM" id="Phobius"/>
    </source>
</evidence>
<comment type="similarity">
    <text evidence="2">Belongs to the GtrA family.</text>
</comment>
<feature type="transmembrane region" description="Helical" evidence="6">
    <location>
        <begin position="74"/>
        <end position="93"/>
    </location>
</feature>
<evidence type="ECO:0000256" key="4">
    <source>
        <dbReference type="ARBA" id="ARBA00022989"/>
    </source>
</evidence>
<dbReference type="GO" id="GO:0000271">
    <property type="term" value="P:polysaccharide biosynthetic process"/>
    <property type="evidence" value="ECO:0007669"/>
    <property type="project" value="InterPro"/>
</dbReference>
<dbReference type="InterPro" id="IPR051401">
    <property type="entry name" value="GtrA_CellWall_Glycosyl"/>
</dbReference>
<keyword evidence="4 6" id="KW-1133">Transmembrane helix</keyword>
<dbReference type="OrthoDB" id="2666802at2"/>
<keyword evidence="5 6" id="KW-0472">Membrane</keyword>
<evidence type="ECO:0000256" key="5">
    <source>
        <dbReference type="ARBA" id="ARBA00023136"/>
    </source>
</evidence>
<reference evidence="11" key="2">
    <citation type="submission" date="2020-04" db="EMBL/GenBank/DDBJ databases">
        <title>Genome analysis and biological profiling of marine Cellulosimicrobium funkei MOSEL-ME6.</title>
        <authorList>
            <person name="Tanveer F."/>
            <person name="Xie Y."/>
            <person name="Shinwari Z.K."/>
        </authorList>
    </citation>
    <scope>NUCLEOTIDE SEQUENCE [LARGE SCALE GENOMIC DNA]</scope>
    <source>
        <strain evidence="11">MOSEL-ME25</strain>
    </source>
</reference>
<evidence type="ECO:0000313" key="10">
    <source>
        <dbReference type="Proteomes" id="UP000031546"/>
    </source>
</evidence>
<dbReference type="GeneID" id="77845040"/>
<reference evidence="9 11" key="4">
    <citation type="submission" date="2022-12" db="EMBL/GenBank/DDBJ databases">
        <title>Genome analysis and biological profiling of marine Salinicoccus roseus MOSEL-ME25.</title>
        <authorList>
            <person name="Mirza F.T."/>
            <person name="Xie Y."/>
            <person name="Shinwari Z.K."/>
        </authorList>
    </citation>
    <scope>NUCLEOTIDE SEQUENCE [LARGE SCALE GENOMIC DNA]</scope>
    <source>
        <strain evidence="9 11">MOSEL-ME25</strain>
    </source>
</reference>
<keyword evidence="11" id="KW-1185">Reference proteome</keyword>
<evidence type="ECO:0000313" key="8">
    <source>
        <dbReference type="EMBL" id="KIH71050.1"/>
    </source>
</evidence>
<organism evidence="8 10">
    <name type="scientific">Salinicoccus roseus</name>
    <dbReference type="NCBI Taxonomy" id="45670"/>
    <lineage>
        <taxon>Bacteria</taxon>
        <taxon>Bacillati</taxon>
        <taxon>Bacillota</taxon>
        <taxon>Bacilli</taxon>
        <taxon>Bacillales</taxon>
        <taxon>Staphylococcaceae</taxon>
        <taxon>Salinicoccus</taxon>
    </lineage>
</organism>